<feature type="compositionally biased region" description="Polar residues" evidence="1">
    <location>
        <begin position="84"/>
        <end position="93"/>
    </location>
</feature>
<dbReference type="EMBL" id="MK012443">
    <property type="protein sequence ID" value="AYP28709.1"/>
    <property type="molecule type" value="Genomic_DNA"/>
</dbReference>
<evidence type="ECO:0000313" key="2">
    <source>
        <dbReference type="EMBL" id="AYP28709.1"/>
    </source>
</evidence>
<protein>
    <submittedName>
        <fullName evidence="2">Uncharacterized protein</fullName>
    </submittedName>
</protein>
<dbReference type="KEGG" id="vg:80521814"/>
<organism evidence="2 3">
    <name type="scientific">Genomoviridae sp</name>
    <dbReference type="NCBI Taxonomy" id="2202565"/>
    <lineage>
        <taxon>Viruses</taxon>
        <taxon>Monodnaviria</taxon>
        <taxon>Shotokuvirae</taxon>
        <taxon>Cressdnaviricota</taxon>
        <taxon>Repensiviricetes</taxon>
        <taxon>Geplafuvirales</taxon>
        <taxon>Genomoviridae</taxon>
    </lineage>
</organism>
<feature type="region of interest" description="Disordered" evidence="1">
    <location>
        <begin position="84"/>
        <end position="122"/>
    </location>
</feature>
<keyword evidence="3" id="KW-1185">Reference proteome</keyword>
<dbReference type="Proteomes" id="UP000273203">
    <property type="component" value="Segment"/>
</dbReference>
<sequence>MDPIKQARLHELRALKAARESGKCLNANESTPPGNGMVERENRAPAAPADQPDHDACPLGRSSIKRVRKSGITCLATAIPPMTTRSRPITSPGVQLCDAPSELSSLQSSPSSGTQLDAPPRILPGSVEVKPTSPFARRNRFLPLALRNASNWKPITPHPGSGDESASQARMTSVKPTLTRQTSFVERQMEWSD</sequence>
<evidence type="ECO:0000313" key="3">
    <source>
        <dbReference type="Proteomes" id="UP000273203"/>
    </source>
</evidence>
<accession>A0A3G2YSS8</accession>
<name>A0A3G2YSS8_9VIRU</name>
<proteinExistence type="predicted"/>
<dbReference type="RefSeq" id="YP_010784578.1">
    <property type="nucleotide sequence ID" value="NC_075306.1"/>
</dbReference>
<feature type="compositionally biased region" description="Polar residues" evidence="1">
    <location>
        <begin position="164"/>
        <end position="185"/>
    </location>
</feature>
<feature type="region of interest" description="Disordered" evidence="1">
    <location>
        <begin position="150"/>
        <end position="193"/>
    </location>
</feature>
<evidence type="ECO:0000256" key="1">
    <source>
        <dbReference type="SAM" id="MobiDB-lite"/>
    </source>
</evidence>
<dbReference type="GeneID" id="80521814"/>
<reference evidence="2 3" key="1">
    <citation type="submission" date="2018-10" db="EMBL/GenBank/DDBJ databases">
        <title>Uncovering a Universe of Circular DNA Viruses in Animal Metagenomes.</title>
        <authorList>
            <person name="Tisza M."/>
            <person name="Buck C."/>
            <person name="Pastrana D."/>
            <person name="Welch N."/>
            <person name="Peretti A."/>
        </authorList>
    </citation>
    <scope>NUCLEOTIDE SEQUENCE [LARGE SCALE GENOMIC DNA]</scope>
    <source>
        <strain evidence="2">Cthd64</strain>
    </source>
</reference>
<feature type="region of interest" description="Disordered" evidence="1">
    <location>
        <begin position="18"/>
        <end position="57"/>
    </location>
</feature>
<feature type="compositionally biased region" description="Low complexity" evidence="1">
    <location>
        <begin position="100"/>
        <end position="112"/>
    </location>
</feature>